<dbReference type="AlphaFoldDB" id="A0A318S6Q2"/>
<evidence type="ECO:0000313" key="1">
    <source>
        <dbReference type="EMBL" id="PYE54444.1"/>
    </source>
</evidence>
<sequence length="56" mass="6338">MNHLLESQLATLRVQQLRMEARQDQLVKEAKMESRGDLLARLGLGRPEGKVQPARA</sequence>
<comment type="caution">
    <text evidence="1">The sequence shown here is derived from an EMBL/GenBank/DDBJ whole genome shotgun (WGS) entry which is preliminary data.</text>
</comment>
<proteinExistence type="predicted"/>
<organism evidence="1 2">
    <name type="scientific">Deinococcus yavapaiensis KR-236</name>
    <dbReference type="NCBI Taxonomy" id="694435"/>
    <lineage>
        <taxon>Bacteria</taxon>
        <taxon>Thermotogati</taxon>
        <taxon>Deinococcota</taxon>
        <taxon>Deinococci</taxon>
        <taxon>Deinococcales</taxon>
        <taxon>Deinococcaceae</taxon>
        <taxon>Deinococcus</taxon>
    </lineage>
</organism>
<reference evidence="1 2" key="1">
    <citation type="submission" date="2018-06" db="EMBL/GenBank/DDBJ databases">
        <title>Genomic Encyclopedia of Type Strains, Phase IV (KMG-IV): sequencing the most valuable type-strain genomes for metagenomic binning, comparative biology and taxonomic classification.</title>
        <authorList>
            <person name="Goeker M."/>
        </authorList>
    </citation>
    <scope>NUCLEOTIDE SEQUENCE [LARGE SCALE GENOMIC DNA]</scope>
    <source>
        <strain evidence="1 2">DSM 18048</strain>
    </source>
</reference>
<dbReference type="EMBL" id="QJSX01000005">
    <property type="protein sequence ID" value="PYE54444.1"/>
    <property type="molecule type" value="Genomic_DNA"/>
</dbReference>
<name>A0A318S6Q2_9DEIO</name>
<dbReference type="RefSeq" id="WP_170130943.1">
    <property type="nucleotide sequence ID" value="NZ_QJSX01000005.1"/>
</dbReference>
<protein>
    <submittedName>
        <fullName evidence="1">Uncharacterized protein</fullName>
    </submittedName>
</protein>
<keyword evidence="2" id="KW-1185">Reference proteome</keyword>
<dbReference type="Proteomes" id="UP000248326">
    <property type="component" value="Unassembled WGS sequence"/>
</dbReference>
<gene>
    <name evidence="1" type="ORF">DES52_10581</name>
</gene>
<accession>A0A318S6Q2</accession>
<evidence type="ECO:0000313" key="2">
    <source>
        <dbReference type="Proteomes" id="UP000248326"/>
    </source>
</evidence>